<dbReference type="PANTHER" id="PTHR40274:SF3">
    <property type="entry name" value="VIRGINIAMYCIN B LYASE"/>
    <property type="match status" value="1"/>
</dbReference>
<keyword evidence="3" id="KW-1185">Reference proteome</keyword>
<dbReference type="Proteomes" id="UP000190061">
    <property type="component" value="Unassembled WGS sequence"/>
</dbReference>
<dbReference type="Pfam" id="PF24684">
    <property type="entry name" value="Vgb_lyase"/>
    <property type="match status" value="1"/>
</dbReference>
<dbReference type="InterPro" id="IPR015943">
    <property type="entry name" value="WD40/YVTN_repeat-like_dom_sf"/>
</dbReference>
<dbReference type="GO" id="GO:0016829">
    <property type="term" value="F:lyase activity"/>
    <property type="evidence" value="ECO:0007669"/>
    <property type="project" value="UniProtKB-KW"/>
</dbReference>
<sequence length="342" mass="37071">MNHLVSSSAAVALLLTLATHAWFTGAQAQVPSKPAADIQEWQVPWPDTRPRDPYLAPDGRIWFVGQVGNYLGVFDPDTGSFERHDLPAGTKPHTVVVDQEGFPWIAGNGNGTILRFDPGTGDYTTHEVPEVAGIEKRDPHTFSFDGSGGIWFTMQRGNAIGRVDMDSGEMRVVPVPTSGALPYGILSTESGGAWAVLLGTNRIASVDPGTLEVTEIELPREQARPRRIGLTGDGRVWYGDFTQGYIGAYDPADGTFEEWKTPSDRSGPYAMATDDQGRVWFVETGPQPNLLQGFDPSTGEFLPATPIPSGGMTVRHMVFDPASNSLWFGTDTNRLGRAVLPE</sequence>
<dbReference type="InterPro" id="IPR051344">
    <property type="entry name" value="Vgb"/>
</dbReference>
<dbReference type="OrthoDB" id="9812926at2"/>
<evidence type="ECO:0000313" key="3">
    <source>
        <dbReference type="Proteomes" id="UP000190061"/>
    </source>
</evidence>
<proteinExistence type="predicted"/>
<organism evidence="2 3">
    <name type="scientific">Lysobacter spongiicola DSM 21749</name>
    <dbReference type="NCBI Taxonomy" id="1122188"/>
    <lineage>
        <taxon>Bacteria</taxon>
        <taxon>Pseudomonadati</taxon>
        <taxon>Pseudomonadota</taxon>
        <taxon>Gammaproteobacteria</taxon>
        <taxon>Lysobacterales</taxon>
        <taxon>Lysobacteraceae</taxon>
        <taxon>Novilysobacter</taxon>
    </lineage>
</organism>
<dbReference type="Gene3D" id="2.130.10.10">
    <property type="entry name" value="YVTN repeat-like/Quinoprotein amine dehydrogenase"/>
    <property type="match status" value="1"/>
</dbReference>
<dbReference type="STRING" id="1122188.SAMN02745674_02611"/>
<feature type="chain" id="PRO_5013363935" evidence="1">
    <location>
        <begin position="29"/>
        <end position="342"/>
    </location>
</feature>
<dbReference type="SUPFAM" id="SSF63829">
    <property type="entry name" value="Calcium-dependent phosphotriesterase"/>
    <property type="match status" value="2"/>
</dbReference>
<keyword evidence="2" id="KW-0456">Lyase</keyword>
<protein>
    <submittedName>
        <fullName evidence="2">Virginiamycin B lyase</fullName>
    </submittedName>
</protein>
<gene>
    <name evidence="2" type="ORF">SAMN02745674_02611</name>
</gene>
<dbReference type="AlphaFoldDB" id="A0A1T4S6Y7"/>
<dbReference type="EMBL" id="FUXP01000014">
    <property type="protein sequence ID" value="SKA23952.1"/>
    <property type="molecule type" value="Genomic_DNA"/>
</dbReference>
<reference evidence="2 3" key="1">
    <citation type="submission" date="2017-02" db="EMBL/GenBank/DDBJ databases">
        <authorList>
            <person name="Peterson S.W."/>
        </authorList>
    </citation>
    <scope>NUCLEOTIDE SEQUENCE [LARGE SCALE GENOMIC DNA]</scope>
    <source>
        <strain evidence="2 3">DSM 21749</strain>
    </source>
</reference>
<evidence type="ECO:0000256" key="1">
    <source>
        <dbReference type="SAM" id="SignalP"/>
    </source>
</evidence>
<dbReference type="RefSeq" id="WP_078759187.1">
    <property type="nucleotide sequence ID" value="NZ_FUXP01000014.1"/>
</dbReference>
<name>A0A1T4S6Y7_9GAMM</name>
<feature type="signal peptide" evidence="1">
    <location>
        <begin position="1"/>
        <end position="28"/>
    </location>
</feature>
<accession>A0A1T4S6Y7</accession>
<dbReference type="PANTHER" id="PTHR40274">
    <property type="entry name" value="VIRGINIAMYCIN B LYASE"/>
    <property type="match status" value="1"/>
</dbReference>
<evidence type="ECO:0000313" key="2">
    <source>
        <dbReference type="EMBL" id="SKA23952.1"/>
    </source>
</evidence>
<keyword evidence="1" id="KW-0732">Signal</keyword>